<keyword evidence="2" id="KW-1185">Reference proteome</keyword>
<sequence>MWSRGMVVPEKFVSGTYAFKVVEDGKANCTEVVDGWKGAYTNFNGIPRAKAEKEELYTIPENVSFVAMYSPSADATASCRVVTCIKTVSQGGSMRSAKVGIRTNDAGNTTTGSALMCLTTPDILCTKTDTAPFTEDQWAQIVTAFEGSASTALPTLLGLVAAVLGVVLAA</sequence>
<organism evidence="1 2">
    <name type="scientific">Eimeria brunetti</name>
    <dbReference type="NCBI Taxonomy" id="51314"/>
    <lineage>
        <taxon>Eukaryota</taxon>
        <taxon>Sar</taxon>
        <taxon>Alveolata</taxon>
        <taxon>Apicomplexa</taxon>
        <taxon>Conoidasida</taxon>
        <taxon>Coccidia</taxon>
        <taxon>Eucoccidiorida</taxon>
        <taxon>Eimeriorina</taxon>
        <taxon>Eimeriidae</taxon>
        <taxon>Eimeria</taxon>
    </lineage>
</organism>
<dbReference type="Proteomes" id="UP000030750">
    <property type="component" value="Unassembled WGS sequence"/>
</dbReference>
<dbReference type="InterPro" id="IPR021288">
    <property type="entry name" value="Surface_antigen"/>
</dbReference>
<dbReference type="VEuPathDB" id="ToxoDB:EBH_0020900"/>
<protein>
    <submittedName>
        <fullName evidence="1">SAG family member</fullName>
    </submittedName>
</protein>
<dbReference type="AlphaFoldDB" id="U6L8X8"/>
<dbReference type="OrthoDB" id="347399at2759"/>
<gene>
    <name evidence="1" type="ORF">EBH_0020900</name>
</gene>
<dbReference type="EMBL" id="HG710174">
    <property type="protein sequence ID" value="CDJ45663.1"/>
    <property type="molecule type" value="Genomic_DNA"/>
</dbReference>
<accession>U6L8X8</accession>
<proteinExistence type="predicted"/>
<name>U6L8X8_9EIME</name>
<evidence type="ECO:0000313" key="1">
    <source>
        <dbReference type="EMBL" id="CDJ45663.1"/>
    </source>
</evidence>
<dbReference type="Pfam" id="PF11054">
    <property type="entry name" value="Surface_antigen"/>
    <property type="match status" value="1"/>
</dbReference>
<reference evidence="1" key="2">
    <citation type="submission" date="2013-10" db="EMBL/GenBank/DDBJ databases">
        <authorList>
            <person name="Aslett M."/>
        </authorList>
    </citation>
    <scope>NUCLEOTIDE SEQUENCE [LARGE SCALE GENOMIC DNA]</scope>
    <source>
        <strain evidence="1">Houghton</strain>
    </source>
</reference>
<reference evidence="1" key="1">
    <citation type="submission" date="2013-10" db="EMBL/GenBank/DDBJ databases">
        <title>Genomic analysis of the causative agents of coccidiosis in chickens.</title>
        <authorList>
            <person name="Reid A.J."/>
            <person name="Blake D."/>
            <person name="Billington K."/>
            <person name="Browne H."/>
            <person name="Dunn M."/>
            <person name="Hung S."/>
            <person name="Kawahara F."/>
            <person name="Miranda-Saavedra D."/>
            <person name="Mourier T."/>
            <person name="Nagra H."/>
            <person name="Otto T.D."/>
            <person name="Rawlings N."/>
            <person name="Sanchez A."/>
            <person name="Sanders M."/>
            <person name="Subramaniam C."/>
            <person name="Tay Y."/>
            <person name="Dear P."/>
            <person name="Doerig C."/>
            <person name="Gruber A."/>
            <person name="Parkinson J."/>
            <person name="Shirley M."/>
            <person name="Wan K.L."/>
            <person name="Berriman M."/>
            <person name="Tomley F."/>
            <person name="Pain A."/>
        </authorList>
    </citation>
    <scope>NUCLEOTIDE SEQUENCE [LARGE SCALE GENOMIC DNA]</scope>
    <source>
        <strain evidence="1">Houghton</strain>
    </source>
</reference>
<evidence type="ECO:0000313" key="2">
    <source>
        <dbReference type="Proteomes" id="UP000030750"/>
    </source>
</evidence>